<dbReference type="InterPro" id="IPR018793">
    <property type="entry name" value="Cyt_c_oxidase_assmbl_Pet191"/>
</dbReference>
<evidence type="ECO:0008006" key="6">
    <source>
        <dbReference type="Google" id="ProtNLM"/>
    </source>
</evidence>
<keyword evidence="5" id="KW-1185">Reference proteome</keyword>
<dbReference type="EMBL" id="OZ019906">
    <property type="protein sequence ID" value="CAK9203149.1"/>
    <property type="molecule type" value="Genomic_DNA"/>
</dbReference>
<reference evidence="4" key="1">
    <citation type="submission" date="2024-02" db="EMBL/GenBank/DDBJ databases">
        <authorList>
            <consortium name="ELIXIR-Norway"/>
            <consortium name="Elixir Norway"/>
        </authorList>
    </citation>
    <scope>NUCLEOTIDE SEQUENCE</scope>
</reference>
<evidence type="ECO:0000256" key="1">
    <source>
        <dbReference type="ARBA" id="ARBA00007785"/>
    </source>
</evidence>
<protein>
    <recommendedName>
        <fullName evidence="6">CHCH domain-containing protein</fullName>
    </recommendedName>
</protein>
<dbReference type="PROSITE" id="PS51808">
    <property type="entry name" value="CHCH"/>
    <property type="match status" value="1"/>
</dbReference>
<sequence>MAQGDKTKQNDGHKSCKALALGLVKCLNESSCIKEEKRSYKECVFGKNLSAFSSECEEFRDKYLQCKHDQVSQAVKDRFLQNPDSFYPL</sequence>
<dbReference type="EMBL" id="OZ019895">
    <property type="protein sequence ID" value="CAK9219683.1"/>
    <property type="molecule type" value="Genomic_DNA"/>
</dbReference>
<dbReference type="PANTHER" id="PTHR28627">
    <property type="entry name" value="CYTOCHROME C OXIDASE ASSEMBLY FACTOR 5"/>
    <property type="match status" value="1"/>
</dbReference>
<dbReference type="Proteomes" id="UP001497512">
    <property type="component" value="Chromosome 14"/>
</dbReference>
<evidence type="ECO:0000313" key="3">
    <source>
        <dbReference type="EMBL" id="CAK9203149.1"/>
    </source>
</evidence>
<evidence type="ECO:0000256" key="2">
    <source>
        <dbReference type="ARBA" id="ARBA00023157"/>
    </source>
</evidence>
<organism evidence="4 5">
    <name type="scientific">Sphagnum troendelagicum</name>
    <dbReference type="NCBI Taxonomy" id="128251"/>
    <lineage>
        <taxon>Eukaryota</taxon>
        <taxon>Viridiplantae</taxon>
        <taxon>Streptophyta</taxon>
        <taxon>Embryophyta</taxon>
        <taxon>Bryophyta</taxon>
        <taxon>Sphagnophytina</taxon>
        <taxon>Sphagnopsida</taxon>
        <taxon>Sphagnales</taxon>
        <taxon>Sphagnaceae</taxon>
        <taxon>Sphagnum</taxon>
    </lineage>
</organism>
<evidence type="ECO:0000313" key="5">
    <source>
        <dbReference type="Proteomes" id="UP001497512"/>
    </source>
</evidence>
<evidence type="ECO:0000313" key="4">
    <source>
        <dbReference type="EMBL" id="CAK9219683.1"/>
    </source>
</evidence>
<accession>A0ABP0UE42</accession>
<dbReference type="Pfam" id="PF10203">
    <property type="entry name" value="Pet191_N"/>
    <property type="match status" value="1"/>
</dbReference>
<proteinExistence type="inferred from homology"/>
<gene>
    <name evidence="4" type="ORF">CSSPTR1EN2_LOCUS14752</name>
    <name evidence="3" type="ORF">CSSPTR1EN2_LOCUS6742</name>
</gene>
<comment type="similarity">
    <text evidence="1">Belongs to the PET191 family.</text>
</comment>
<name>A0ABP0UE42_9BRYO</name>
<dbReference type="PANTHER" id="PTHR28627:SF1">
    <property type="entry name" value="CYTOCHROME C OXIDASE ASSEMBLY FACTOR 5"/>
    <property type="match status" value="1"/>
</dbReference>
<keyword evidence="2" id="KW-1015">Disulfide bond</keyword>
<dbReference type="Proteomes" id="UP001497512">
    <property type="component" value="Chromosome 3"/>
</dbReference>